<evidence type="ECO:0000313" key="5">
    <source>
        <dbReference type="Proteomes" id="UP001165063"/>
    </source>
</evidence>
<feature type="compositionally biased region" description="Low complexity" evidence="1">
    <location>
        <begin position="386"/>
        <end position="403"/>
    </location>
</feature>
<feature type="domain" description="HeH/LEM" evidence="3">
    <location>
        <begin position="17"/>
        <end position="48"/>
    </location>
</feature>
<organism evidence="4 5">
    <name type="scientific">Ambrosiozyma monospora</name>
    <name type="common">Yeast</name>
    <name type="synonym">Endomycopsis monosporus</name>
    <dbReference type="NCBI Taxonomy" id="43982"/>
    <lineage>
        <taxon>Eukaryota</taxon>
        <taxon>Fungi</taxon>
        <taxon>Dikarya</taxon>
        <taxon>Ascomycota</taxon>
        <taxon>Saccharomycotina</taxon>
        <taxon>Pichiomycetes</taxon>
        <taxon>Pichiales</taxon>
        <taxon>Pichiaceae</taxon>
        <taxon>Ambrosiozyma</taxon>
    </lineage>
</organism>
<feature type="region of interest" description="Disordered" evidence="1">
    <location>
        <begin position="649"/>
        <end position="734"/>
    </location>
</feature>
<proteinExistence type="predicted"/>
<dbReference type="Pfam" id="PF12949">
    <property type="entry name" value="HeH"/>
    <property type="match status" value="1"/>
</dbReference>
<feature type="compositionally biased region" description="Basic residues" evidence="1">
    <location>
        <begin position="690"/>
        <end position="716"/>
    </location>
</feature>
<evidence type="ECO:0000313" key="4">
    <source>
        <dbReference type="EMBL" id="GMG46130.1"/>
    </source>
</evidence>
<dbReference type="Proteomes" id="UP001165063">
    <property type="component" value="Unassembled WGS sequence"/>
</dbReference>
<feature type="compositionally biased region" description="Low complexity" evidence="1">
    <location>
        <begin position="446"/>
        <end position="475"/>
    </location>
</feature>
<feature type="region of interest" description="Disordered" evidence="1">
    <location>
        <begin position="591"/>
        <end position="617"/>
    </location>
</feature>
<feature type="region of interest" description="Disordered" evidence="1">
    <location>
        <begin position="351"/>
        <end position="406"/>
    </location>
</feature>
<feature type="region of interest" description="Disordered" evidence="1">
    <location>
        <begin position="434"/>
        <end position="497"/>
    </location>
</feature>
<protein>
    <submittedName>
        <fullName evidence="4">Unnamed protein product</fullName>
    </submittedName>
</protein>
<keyword evidence="5" id="KW-1185">Reference proteome</keyword>
<feature type="compositionally biased region" description="Basic and acidic residues" evidence="1">
    <location>
        <begin position="120"/>
        <end position="136"/>
    </location>
</feature>
<accession>A0A9W7DIB1</accession>
<feature type="compositionally biased region" description="Polar residues" evidence="1">
    <location>
        <begin position="434"/>
        <end position="445"/>
    </location>
</feature>
<feature type="compositionally biased region" description="Basic and acidic residues" evidence="1">
    <location>
        <begin position="181"/>
        <end position="194"/>
    </location>
</feature>
<gene>
    <name evidence="4" type="ORF">Amon01_000684900</name>
</gene>
<feature type="compositionally biased region" description="Polar residues" evidence="1">
    <location>
        <begin position="658"/>
        <end position="670"/>
    </location>
</feature>
<keyword evidence="2" id="KW-0472">Membrane</keyword>
<feature type="transmembrane region" description="Helical" evidence="2">
    <location>
        <begin position="779"/>
        <end position="800"/>
    </location>
</feature>
<feature type="compositionally biased region" description="Acidic residues" evidence="1">
    <location>
        <begin position="595"/>
        <end position="605"/>
    </location>
</feature>
<keyword evidence="2" id="KW-1133">Transmembrane helix</keyword>
<sequence>MVDTDLSHYIEKDFNFNSLKVAELRTILKANHVEFDKKARKQTLVSLLRLKIDNVANLSIEEREREEFEHPRLVTTKRTRRPSRLLLEAQRTEEATHPNSGTRRLSSTGANSTSPVSPRVLRDTLLSRHSKVEKVSPKKKRRRKRAGSSPKRPEIGTIVFDDEDDEEDNDVKQENHRKRDKAKEESSDVTEKGLTESNDVLTASAKQSKKTSKKSTTTTTTKSKSPSKKSPSKAKLTRSKKSTRSKANHEKEEGDDEPEPESDLNKLSTRTSLKDFLDTTPHLKSKRKIDEVAEEEGDMDDTSVYKDYSRTLKRPVNKKDDFSNSIENSKINQSGFSNKNVFQKGAPLIFDSDEDDVDGVDSDSKIDNRNILKGLEDQEEPPKTISPSKLSLLHHSSSPLVSPARRSSPIRKDFVASLERPSLSLDNTTALIHNSTNSIRNNGYGSPTRSRSPTRSTRSLRNNNNYNNNNSPNRSSTRRHRSRQPTPQPQSELQSGHRLEHQVFIPRHIISGPQIPIRFDDDSEDDERAIGVDSQLDPSHMYTAFETFEDFADRFTASGAGPGVVGVPLRSEFHANRTNELENDRVEVVFGNGNDSDDDDIENDADVSSGHGDTVEDTVEDRDTLGLLRDGTVYHSFDNDDHKIVENKVEESDHDPNNDTFESQPSTPFKQSIPVHGSDDEEHEADTKPVVKKAKAKNNKSTRDKRKSKKSKKSKAKISNNENELPQIRTPEMPKDNSAELKTITNKVNQQTNKIEKDSKEALAELSKSKCTANKNSRFIYQILPILFLVMLFFTIGSIYKTQKYYVGFCDYSMPNPHITQLKSRFPDNFQPTLDTMETWITPSCTMV</sequence>
<comment type="caution">
    <text evidence="4">The sequence shown here is derived from an EMBL/GenBank/DDBJ whole genome shotgun (WGS) entry which is preliminary data.</text>
</comment>
<feature type="compositionally biased region" description="Acidic residues" evidence="1">
    <location>
        <begin position="160"/>
        <end position="169"/>
    </location>
</feature>
<evidence type="ECO:0000256" key="2">
    <source>
        <dbReference type="SAM" id="Phobius"/>
    </source>
</evidence>
<feature type="compositionally biased region" description="Acidic residues" evidence="1">
    <location>
        <begin position="253"/>
        <end position="262"/>
    </location>
</feature>
<name>A0A9W7DIB1_AMBMO</name>
<dbReference type="AlphaFoldDB" id="A0A9W7DIB1"/>
<dbReference type="CDD" id="cd12935">
    <property type="entry name" value="LEM_like"/>
    <property type="match status" value="1"/>
</dbReference>
<feature type="compositionally biased region" description="Acidic residues" evidence="1">
    <location>
        <begin position="292"/>
        <end position="301"/>
    </location>
</feature>
<evidence type="ECO:0000256" key="1">
    <source>
        <dbReference type="SAM" id="MobiDB-lite"/>
    </source>
</evidence>
<dbReference type="EMBL" id="BSXU01004640">
    <property type="protein sequence ID" value="GMG46130.1"/>
    <property type="molecule type" value="Genomic_DNA"/>
</dbReference>
<dbReference type="InterPro" id="IPR025856">
    <property type="entry name" value="HeH/LEM_domain"/>
</dbReference>
<feature type="compositionally biased region" description="Polar residues" evidence="1">
    <location>
        <begin position="97"/>
        <end position="116"/>
    </location>
</feature>
<dbReference type="OrthoDB" id="2503928at2759"/>
<keyword evidence="2" id="KW-0812">Transmembrane</keyword>
<feature type="compositionally biased region" description="Basic residues" evidence="1">
    <location>
        <begin position="225"/>
        <end position="246"/>
    </location>
</feature>
<feature type="compositionally biased region" description="Low complexity" evidence="1">
    <location>
        <begin position="214"/>
        <end position="224"/>
    </location>
</feature>
<reference evidence="4" key="1">
    <citation type="submission" date="2023-04" db="EMBL/GenBank/DDBJ databases">
        <title>Ambrosiozyma monospora NBRC 1965.</title>
        <authorList>
            <person name="Ichikawa N."/>
            <person name="Sato H."/>
            <person name="Tonouchi N."/>
        </authorList>
    </citation>
    <scope>NUCLEOTIDE SEQUENCE</scope>
    <source>
        <strain evidence="4">NBRC 1965</strain>
    </source>
</reference>
<feature type="region of interest" description="Disordered" evidence="1">
    <location>
        <begin position="64"/>
        <end position="302"/>
    </location>
</feature>
<feature type="compositionally biased region" description="Basic residues" evidence="1">
    <location>
        <begin position="137"/>
        <end position="146"/>
    </location>
</feature>
<feature type="compositionally biased region" description="Basic and acidic residues" evidence="1">
    <location>
        <begin position="362"/>
        <end position="382"/>
    </location>
</feature>
<evidence type="ECO:0000259" key="3">
    <source>
        <dbReference type="Pfam" id="PF12949"/>
    </source>
</evidence>
<feature type="compositionally biased region" description="Acidic residues" evidence="1">
    <location>
        <begin position="351"/>
        <end position="361"/>
    </location>
</feature>